<dbReference type="Pfam" id="PF00076">
    <property type="entry name" value="RRM_1"/>
    <property type="match status" value="4"/>
</dbReference>
<dbReference type="PROSITE" id="PS50102">
    <property type="entry name" value="RRM"/>
    <property type="match status" value="5"/>
</dbReference>
<feature type="region of interest" description="Disordered" evidence="3">
    <location>
        <begin position="261"/>
        <end position="297"/>
    </location>
</feature>
<gene>
    <name evidence="5" type="ORF">O181_011508</name>
</gene>
<evidence type="ECO:0000313" key="5">
    <source>
        <dbReference type="EMBL" id="MBW0471793.1"/>
    </source>
</evidence>
<dbReference type="Proteomes" id="UP000765509">
    <property type="component" value="Unassembled WGS sequence"/>
</dbReference>
<feature type="compositionally biased region" description="Low complexity" evidence="3">
    <location>
        <begin position="195"/>
        <end position="204"/>
    </location>
</feature>
<comment type="caution">
    <text evidence="5">The sequence shown here is derived from an EMBL/GenBank/DDBJ whole genome shotgun (WGS) entry which is preliminary data.</text>
</comment>
<feature type="domain" description="RRM" evidence="4">
    <location>
        <begin position="704"/>
        <end position="781"/>
    </location>
</feature>
<dbReference type="CDD" id="cd12320">
    <property type="entry name" value="RRM6_RBM19_RRM5_MRD1"/>
    <property type="match status" value="1"/>
</dbReference>
<feature type="domain" description="RRM" evidence="4">
    <location>
        <begin position="598"/>
        <end position="701"/>
    </location>
</feature>
<evidence type="ECO:0000256" key="3">
    <source>
        <dbReference type="SAM" id="MobiDB-lite"/>
    </source>
</evidence>
<dbReference type="PANTHER" id="PTHR10352">
    <property type="entry name" value="EUKARYOTIC TRANSLATION INITIATION FACTOR 3 SUBUNIT G"/>
    <property type="match status" value="1"/>
</dbReference>
<feature type="compositionally biased region" description="Basic and acidic residues" evidence="3">
    <location>
        <begin position="128"/>
        <end position="145"/>
    </location>
</feature>
<dbReference type="SUPFAM" id="SSF54928">
    <property type="entry name" value="RNA-binding domain, RBD"/>
    <property type="match status" value="4"/>
</dbReference>
<sequence>PRLLISSLPPNITTNVLSDILSSPPPGVSIPDSLNNTNPLPTDIRVLLTRQGHSRRMAFVGYKTQAQADWIKDVWQGAWINGGSTPGAGSRISIDWARSVEDSQKAHNLPPLNHVKSKRPSQATIDQRSPKRQKDTSDLSKKSETNDSNLQEFLSVMRPRKNKSLVDDIIQVSAPEPLSTSAPSLTHPKPLEVHPSNLPNRPLSPSCPVPVPLEKSSSPPPIIGDDDDITNGQYLARRMKRNPGGAQDIPHSTNALGTEQKGWYQDLPDDPTSNPPNKSLDVPDAGSQSDSQHDPTDETCILETGRLFLRNLPFSVTEEDLQALFQPFGSISQIHIVLAANRQPKGLAYVTFTRPADALVAYRRLDQHEFQGRLLHILPAVTRNVRIEIGNGISKPKNKVKQEKDAKRKTDSTKQFNWASLYMNADAVASSVADRLQLSKAELFDPNGENPAVKLALAETNIIAETKLFLEKNGINIEAFNQIKSSRSLTTILVKNIPYGTTESVIKSLFSEHGIVLKVLIPPTGTIAVVEMDVKESAKSAFRALAYKRIGNSVLYLEKAPENLWASNTTQRPNSQDDSSTQQVAAETDQEEQGEPGSTLFVKNLSFDTTTERLAARFSALPGYLFSRVQTKPDPKNPANRLSMGFGFVGFRTVNGAEGAMRKMQSCLLDGHSLTLQFARRGHEEDKEESGKDLSVEKAKAGSNKLLVKNVPFETSKQELYQLFGVYGKIKSIRLPKKVDRKTRGFAFVEYMLRQEAEEAMKSLRHTHLLGRHLVIEFAKNEADDQHNMELLRQKSGARFLSEKEQKIKKKKFIGVDHVLDDEDMED</sequence>
<feature type="non-terminal residue" evidence="5">
    <location>
        <position position="1"/>
    </location>
</feature>
<dbReference type="SMART" id="SM00360">
    <property type="entry name" value="RRM"/>
    <property type="match status" value="4"/>
</dbReference>
<dbReference type="OrthoDB" id="439639at2759"/>
<accession>A0A9Q3BVF2</accession>
<dbReference type="InterPro" id="IPR035979">
    <property type="entry name" value="RBD_domain_sf"/>
</dbReference>
<feature type="region of interest" description="Disordered" evidence="3">
    <location>
        <begin position="103"/>
        <end position="156"/>
    </location>
</feature>
<dbReference type="GO" id="GO:0003723">
    <property type="term" value="F:RNA binding"/>
    <property type="evidence" value="ECO:0007669"/>
    <property type="project" value="UniProtKB-UniRule"/>
</dbReference>
<proteinExistence type="predicted"/>
<feature type="domain" description="RRM" evidence="4">
    <location>
        <begin position="1"/>
        <end position="99"/>
    </location>
</feature>
<evidence type="ECO:0000256" key="2">
    <source>
        <dbReference type="PROSITE-ProRule" id="PRU00176"/>
    </source>
</evidence>
<dbReference type="AlphaFoldDB" id="A0A9Q3BVF2"/>
<feature type="domain" description="RRM" evidence="4">
    <location>
        <begin position="305"/>
        <end position="382"/>
    </location>
</feature>
<keyword evidence="1 2" id="KW-0694">RNA-binding</keyword>
<evidence type="ECO:0000313" key="6">
    <source>
        <dbReference type="Proteomes" id="UP000765509"/>
    </source>
</evidence>
<dbReference type="InterPro" id="IPR012677">
    <property type="entry name" value="Nucleotide-bd_a/b_plait_sf"/>
</dbReference>
<evidence type="ECO:0000256" key="1">
    <source>
        <dbReference type="ARBA" id="ARBA00022884"/>
    </source>
</evidence>
<feature type="compositionally biased region" description="Polar residues" evidence="3">
    <location>
        <begin position="567"/>
        <end position="585"/>
    </location>
</feature>
<dbReference type="Gene3D" id="3.30.70.330">
    <property type="match status" value="4"/>
</dbReference>
<protein>
    <recommendedName>
        <fullName evidence="4">RRM domain-containing protein</fullName>
    </recommendedName>
</protein>
<organism evidence="5 6">
    <name type="scientific">Austropuccinia psidii MF-1</name>
    <dbReference type="NCBI Taxonomy" id="1389203"/>
    <lineage>
        <taxon>Eukaryota</taxon>
        <taxon>Fungi</taxon>
        <taxon>Dikarya</taxon>
        <taxon>Basidiomycota</taxon>
        <taxon>Pucciniomycotina</taxon>
        <taxon>Pucciniomycetes</taxon>
        <taxon>Pucciniales</taxon>
        <taxon>Sphaerophragmiaceae</taxon>
        <taxon>Austropuccinia</taxon>
    </lineage>
</organism>
<reference evidence="5" key="1">
    <citation type="submission" date="2021-03" db="EMBL/GenBank/DDBJ databases">
        <title>Draft genome sequence of rust myrtle Austropuccinia psidii MF-1, a brazilian biotype.</title>
        <authorList>
            <person name="Quecine M.C."/>
            <person name="Pachon D.M.R."/>
            <person name="Bonatelli M.L."/>
            <person name="Correr F.H."/>
            <person name="Franceschini L.M."/>
            <person name="Leite T.F."/>
            <person name="Margarido G.R.A."/>
            <person name="Almeida C.A."/>
            <person name="Ferrarezi J.A."/>
            <person name="Labate C.A."/>
        </authorList>
    </citation>
    <scope>NUCLEOTIDE SEQUENCE</scope>
    <source>
        <strain evidence="5">MF-1</strain>
    </source>
</reference>
<name>A0A9Q3BVF2_9BASI</name>
<feature type="domain" description="RRM" evidence="4">
    <location>
        <begin position="490"/>
        <end position="562"/>
    </location>
</feature>
<dbReference type="EMBL" id="AVOT02002863">
    <property type="protein sequence ID" value="MBW0471793.1"/>
    <property type="molecule type" value="Genomic_DNA"/>
</dbReference>
<feature type="region of interest" description="Disordered" evidence="3">
    <location>
        <begin position="176"/>
        <end position="229"/>
    </location>
</feature>
<evidence type="ECO:0000259" key="4">
    <source>
        <dbReference type="PROSITE" id="PS50102"/>
    </source>
</evidence>
<keyword evidence="6" id="KW-1185">Reference proteome</keyword>
<dbReference type="InterPro" id="IPR000504">
    <property type="entry name" value="RRM_dom"/>
</dbReference>
<feature type="region of interest" description="Disordered" evidence="3">
    <location>
        <begin position="567"/>
        <end position="597"/>
    </location>
</feature>